<name>A0A2H3K6C8_WOLCO</name>
<dbReference type="AlphaFoldDB" id="A0A2H3K6C8"/>
<dbReference type="Proteomes" id="UP000218811">
    <property type="component" value="Unassembled WGS sequence"/>
</dbReference>
<sequence length="68" mass="7744">MGQDARSPRAASLYSLTSNSMDVHVCMNAENTNRHECKYTEPECTLMATIHAARLHVARRERQPERTV</sequence>
<accession>A0A2H3K6C8</accession>
<proteinExistence type="predicted"/>
<gene>
    <name evidence="1" type="ORF">WOLCODRAFT_139102</name>
</gene>
<keyword evidence="2" id="KW-1185">Reference proteome</keyword>
<dbReference type="EMBL" id="KB468168">
    <property type="protein sequence ID" value="PCH44624.1"/>
    <property type="molecule type" value="Genomic_DNA"/>
</dbReference>
<reference evidence="1 2" key="1">
    <citation type="journal article" date="2012" name="Science">
        <title>The Paleozoic origin of enzymatic lignin decomposition reconstructed from 31 fungal genomes.</title>
        <authorList>
            <person name="Floudas D."/>
            <person name="Binder M."/>
            <person name="Riley R."/>
            <person name="Barry K."/>
            <person name="Blanchette R.A."/>
            <person name="Henrissat B."/>
            <person name="Martinez A.T."/>
            <person name="Otillar R."/>
            <person name="Spatafora J.W."/>
            <person name="Yadav J.S."/>
            <person name="Aerts A."/>
            <person name="Benoit I."/>
            <person name="Boyd A."/>
            <person name="Carlson A."/>
            <person name="Copeland A."/>
            <person name="Coutinho P.M."/>
            <person name="de Vries R.P."/>
            <person name="Ferreira P."/>
            <person name="Findley K."/>
            <person name="Foster B."/>
            <person name="Gaskell J."/>
            <person name="Glotzer D."/>
            <person name="Gorecki P."/>
            <person name="Heitman J."/>
            <person name="Hesse C."/>
            <person name="Hori C."/>
            <person name="Igarashi K."/>
            <person name="Jurgens J.A."/>
            <person name="Kallen N."/>
            <person name="Kersten P."/>
            <person name="Kohler A."/>
            <person name="Kuees U."/>
            <person name="Kumar T.K.A."/>
            <person name="Kuo A."/>
            <person name="LaButti K."/>
            <person name="Larrondo L.F."/>
            <person name="Lindquist E."/>
            <person name="Ling A."/>
            <person name="Lombard V."/>
            <person name="Lucas S."/>
            <person name="Lundell T."/>
            <person name="Martin R."/>
            <person name="McLaughlin D.J."/>
            <person name="Morgenstern I."/>
            <person name="Morin E."/>
            <person name="Murat C."/>
            <person name="Nagy L.G."/>
            <person name="Nolan M."/>
            <person name="Ohm R.A."/>
            <person name="Patyshakuliyeva A."/>
            <person name="Rokas A."/>
            <person name="Ruiz-Duenas F.J."/>
            <person name="Sabat G."/>
            <person name="Salamov A."/>
            <person name="Samejima M."/>
            <person name="Schmutz J."/>
            <person name="Slot J.C."/>
            <person name="St John F."/>
            <person name="Stenlid J."/>
            <person name="Sun H."/>
            <person name="Sun S."/>
            <person name="Syed K."/>
            <person name="Tsang A."/>
            <person name="Wiebenga A."/>
            <person name="Young D."/>
            <person name="Pisabarro A."/>
            <person name="Eastwood D.C."/>
            <person name="Martin F."/>
            <person name="Cullen D."/>
            <person name="Grigoriev I.V."/>
            <person name="Hibbett D.S."/>
        </authorList>
    </citation>
    <scope>NUCLEOTIDE SEQUENCE [LARGE SCALE GENOMIC DNA]</scope>
    <source>
        <strain evidence="1 2">MD-104</strain>
    </source>
</reference>
<protein>
    <submittedName>
        <fullName evidence="1">Uncharacterized protein</fullName>
    </submittedName>
</protein>
<organism evidence="1 2">
    <name type="scientific">Wolfiporia cocos (strain MD-104)</name>
    <name type="common">Brown rot fungus</name>
    <dbReference type="NCBI Taxonomy" id="742152"/>
    <lineage>
        <taxon>Eukaryota</taxon>
        <taxon>Fungi</taxon>
        <taxon>Dikarya</taxon>
        <taxon>Basidiomycota</taxon>
        <taxon>Agaricomycotina</taxon>
        <taxon>Agaricomycetes</taxon>
        <taxon>Polyporales</taxon>
        <taxon>Phaeolaceae</taxon>
        <taxon>Wolfiporia</taxon>
    </lineage>
</organism>
<evidence type="ECO:0000313" key="2">
    <source>
        <dbReference type="Proteomes" id="UP000218811"/>
    </source>
</evidence>
<evidence type="ECO:0000313" key="1">
    <source>
        <dbReference type="EMBL" id="PCH44624.1"/>
    </source>
</evidence>